<dbReference type="GO" id="GO:0044038">
    <property type="term" value="P:cell wall macromolecule biosynthetic process"/>
    <property type="evidence" value="ECO:0007669"/>
    <property type="project" value="TreeGrafter"/>
</dbReference>
<comment type="subcellular location">
    <subcellularLocation>
        <location evidence="1">Cell membrane</location>
        <topology evidence="1">Multi-pass membrane protein</topology>
    </subcellularLocation>
</comment>
<dbReference type="Pfam" id="PF00953">
    <property type="entry name" value="Glycos_transf_4"/>
    <property type="match status" value="1"/>
</dbReference>
<evidence type="ECO:0000256" key="6">
    <source>
        <dbReference type="ARBA" id="ARBA00023136"/>
    </source>
</evidence>
<evidence type="ECO:0000256" key="2">
    <source>
        <dbReference type="ARBA" id="ARBA00022475"/>
    </source>
</evidence>
<evidence type="ECO:0000313" key="9">
    <source>
        <dbReference type="EMBL" id="QHV99697.1"/>
    </source>
</evidence>
<gene>
    <name evidence="9" type="ORF">GJR95_33880</name>
</gene>
<feature type="binding site" evidence="7">
    <location>
        <position position="197"/>
    </location>
    <ligand>
        <name>Mg(2+)</name>
        <dbReference type="ChEBI" id="CHEBI:18420"/>
    </ligand>
</feature>
<dbReference type="PANTHER" id="PTHR22926:SF3">
    <property type="entry name" value="UNDECAPRENYL-PHOSPHATE ALPHA-N-ACETYLGLUCOSAMINYL 1-PHOSPHATE TRANSFERASE"/>
    <property type="match status" value="1"/>
</dbReference>
<feature type="transmembrane region" description="Helical" evidence="8">
    <location>
        <begin position="165"/>
        <end position="185"/>
    </location>
</feature>
<dbReference type="KEGG" id="senf:GJR95_33880"/>
<dbReference type="EMBL" id="CP045997">
    <property type="protein sequence ID" value="QHV99697.1"/>
    <property type="molecule type" value="Genomic_DNA"/>
</dbReference>
<dbReference type="InterPro" id="IPR000715">
    <property type="entry name" value="Glycosyl_transferase_4"/>
</dbReference>
<keyword evidence="10" id="KW-1185">Reference proteome</keyword>
<keyword evidence="4 8" id="KW-0812">Transmembrane</keyword>
<dbReference type="GO" id="GO:0005886">
    <property type="term" value="C:plasma membrane"/>
    <property type="evidence" value="ECO:0007669"/>
    <property type="project" value="UniProtKB-SubCell"/>
</dbReference>
<sequence>MTLIGYAFLTALLVASEVSYLRLAQYFGIVDRPNERSSHRGQTTIRGGGVLFWIAAWGAFVFTYFDFPYFFAGLSLVAAISFLDDLHSLANRYRISMHFIGIGLMLYQTTGFDLEFWMMGVLLIIGVGILNAYNFMDGINGITAFYSLVTVGTFWYAYLQHLPEGAINNALLPFTLVAVLIFSYFNARSRAICFAGDVGSVSIAFIILYALIVFIKASQTYLPTLFLAVYGIDSVLTITHRLYLRHNIFQAHRLHLFQLLVHKKHWSHLRVSALYALVQLGINGLVLAALHRPLVNQLTLAAIILSVLASMYVVVKSRLMKVNLETTEPCHGSSISDG</sequence>
<protein>
    <recommendedName>
        <fullName evidence="11">UDP-GlcNAc--UDP-phosphate GlcNAc-1-phosphate transferase</fullName>
    </recommendedName>
</protein>
<feature type="transmembrane region" description="Helical" evidence="8">
    <location>
        <begin position="221"/>
        <end position="244"/>
    </location>
</feature>
<feature type="transmembrane region" description="Helical" evidence="8">
    <location>
        <begin position="273"/>
        <end position="291"/>
    </location>
</feature>
<feature type="transmembrane region" description="Helical" evidence="8">
    <location>
        <begin position="116"/>
        <end position="135"/>
    </location>
</feature>
<dbReference type="Proteomes" id="UP000464577">
    <property type="component" value="Chromosome"/>
</dbReference>
<evidence type="ECO:0000256" key="1">
    <source>
        <dbReference type="ARBA" id="ARBA00004651"/>
    </source>
</evidence>
<keyword evidence="3" id="KW-0808">Transferase</keyword>
<dbReference type="GO" id="GO:0046872">
    <property type="term" value="F:metal ion binding"/>
    <property type="evidence" value="ECO:0007669"/>
    <property type="project" value="UniProtKB-KW"/>
</dbReference>
<keyword evidence="6 8" id="KW-0472">Membrane</keyword>
<evidence type="ECO:0008006" key="11">
    <source>
        <dbReference type="Google" id="ProtNLM"/>
    </source>
</evidence>
<dbReference type="GO" id="GO:0071555">
    <property type="term" value="P:cell wall organization"/>
    <property type="evidence" value="ECO:0007669"/>
    <property type="project" value="TreeGrafter"/>
</dbReference>
<evidence type="ECO:0000313" key="10">
    <source>
        <dbReference type="Proteomes" id="UP000464577"/>
    </source>
</evidence>
<feature type="transmembrane region" description="Helical" evidence="8">
    <location>
        <begin position="6"/>
        <end position="23"/>
    </location>
</feature>
<dbReference type="RefSeq" id="WP_162390092.1">
    <property type="nucleotide sequence ID" value="NZ_CP045997.1"/>
</dbReference>
<feature type="binding site" evidence="7">
    <location>
        <position position="134"/>
    </location>
    <ligand>
        <name>Mg(2+)</name>
        <dbReference type="ChEBI" id="CHEBI:18420"/>
    </ligand>
</feature>
<evidence type="ECO:0000256" key="5">
    <source>
        <dbReference type="ARBA" id="ARBA00022989"/>
    </source>
</evidence>
<proteinExistence type="predicted"/>
<keyword evidence="2" id="KW-1003">Cell membrane</keyword>
<dbReference type="GO" id="GO:0009103">
    <property type="term" value="P:lipopolysaccharide biosynthetic process"/>
    <property type="evidence" value="ECO:0007669"/>
    <property type="project" value="TreeGrafter"/>
</dbReference>
<evidence type="ECO:0000256" key="4">
    <source>
        <dbReference type="ARBA" id="ARBA00022692"/>
    </source>
</evidence>
<feature type="transmembrane region" description="Helical" evidence="8">
    <location>
        <begin position="192"/>
        <end position="215"/>
    </location>
</feature>
<keyword evidence="7" id="KW-0460">Magnesium</keyword>
<name>A0A6P1W6N3_9BACT</name>
<evidence type="ECO:0000256" key="8">
    <source>
        <dbReference type="SAM" id="Phobius"/>
    </source>
</evidence>
<organism evidence="9 10">
    <name type="scientific">Spirosoma endbachense</name>
    <dbReference type="NCBI Taxonomy" id="2666025"/>
    <lineage>
        <taxon>Bacteria</taxon>
        <taxon>Pseudomonadati</taxon>
        <taxon>Bacteroidota</taxon>
        <taxon>Cytophagia</taxon>
        <taxon>Cytophagales</taxon>
        <taxon>Cytophagaceae</taxon>
        <taxon>Spirosoma</taxon>
    </lineage>
</organism>
<dbReference type="PANTHER" id="PTHR22926">
    <property type="entry name" value="PHOSPHO-N-ACETYLMURAMOYL-PENTAPEPTIDE-TRANSFERASE"/>
    <property type="match status" value="1"/>
</dbReference>
<feature type="transmembrane region" description="Helical" evidence="8">
    <location>
        <begin position="297"/>
        <end position="315"/>
    </location>
</feature>
<keyword evidence="7" id="KW-0479">Metal-binding</keyword>
<comment type="cofactor">
    <cofactor evidence="7">
        <name>Mg(2+)</name>
        <dbReference type="ChEBI" id="CHEBI:18420"/>
    </cofactor>
</comment>
<keyword evidence="5 8" id="KW-1133">Transmembrane helix</keyword>
<feature type="transmembrane region" description="Helical" evidence="8">
    <location>
        <begin position="44"/>
        <end position="63"/>
    </location>
</feature>
<feature type="transmembrane region" description="Helical" evidence="8">
    <location>
        <begin position="142"/>
        <end position="159"/>
    </location>
</feature>
<dbReference type="AlphaFoldDB" id="A0A6P1W6N3"/>
<evidence type="ECO:0000256" key="7">
    <source>
        <dbReference type="PIRSR" id="PIRSR600715-1"/>
    </source>
</evidence>
<evidence type="ECO:0000256" key="3">
    <source>
        <dbReference type="ARBA" id="ARBA00022679"/>
    </source>
</evidence>
<accession>A0A6P1W6N3</accession>
<dbReference type="GO" id="GO:0016780">
    <property type="term" value="F:phosphotransferase activity, for other substituted phosphate groups"/>
    <property type="evidence" value="ECO:0007669"/>
    <property type="project" value="InterPro"/>
</dbReference>
<reference evidence="9 10" key="1">
    <citation type="submission" date="2019-11" db="EMBL/GenBank/DDBJ databases">
        <title>Spirosoma endbachense sp. nov., isolated from a natural salt meadow.</title>
        <authorList>
            <person name="Rojas J."/>
            <person name="Ambika Manirajan B."/>
            <person name="Ratering S."/>
            <person name="Suarez C."/>
            <person name="Geissler-Plaum R."/>
            <person name="Schnell S."/>
        </authorList>
    </citation>
    <scope>NUCLEOTIDE SEQUENCE [LARGE SCALE GENOMIC DNA]</scope>
    <source>
        <strain evidence="9 10">I-24</strain>
    </source>
</reference>